<organism evidence="1">
    <name type="scientific">Rhizophora mucronata</name>
    <name type="common">Asiatic mangrove</name>
    <dbReference type="NCBI Taxonomy" id="61149"/>
    <lineage>
        <taxon>Eukaryota</taxon>
        <taxon>Viridiplantae</taxon>
        <taxon>Streptophyta</taxon>
        <taxon>Embryophyta</taxon>
        <taxon>Tracheophyta</taxon>
        <taxon>Spermatophyta</taxon>
        <taxon>Magnoliopsida</taxon>
        <taxon>eudicotyledons</taxon>
        <taxon>Gunneridae</taxon>
        <taxon>Pentapetalae</taxon>
        <taxon>rosids</taxon>
        <taxon>fabids</taxon>
        <taxon>Malpighiales</taxon>
        <taxon>Rhizophoraceae</taxon>
        <taxon>Rhizophora</taxon>
    </lineage>
</organism>
<dbReference type="AlphaFoldDB" id="A0A2P2PS24"/>
<dbReference type="EMBL" id="GGEC01077009">
    <property type="protein sequence ID" value="MBX57493.1"/>
    <property type="molecule type" value="Transcribed_RNA"/>
</dbReference>
<name>A0A2P2PS24_RHIMU</name>
<proteinExistence type="predicted"/>
<reference evidence="1" key="1">
    <citation type="submission" date="2018-02" db="EMBL/GenBank/DDBJ databases">
        <title>Rhizophora mucronata_Transcriptome.</title>
        <authorList>
            <person name="Meera S.P."/>
            <person name="Sreeshan A."/>
            <person name="Augustine A."/>
        </authorList>
    </citation>
    <scope>NUCLEOTIDE SEQUENCE</scope>
    <source>
        <tissue evidence="1">Leaf</tissue>
    </source>
</reference>
<evidence type="ECO:0000313" key="1">
    <source>
        <dbReference type="EMBL" id="MBX57493.1"/>
    </source>
</evidence>
<sequence length="31" mass="3514">MTPGSEHAHGYIPFCFKLIPIFTCHVYAIGY</sequence>
<accession>A0A2P2PS24</accession>
<protein>
    <submittedName>
        <fullName evidence="1">Uncharacterized protein</fullName>
    </submittedName>
</protein>